<dbReference type="Pfam" id="PF13855">
    <property type="entry name" value="LRR_8"/>
    <property type="match status" value="7"/>
</dbReference>
<dbReference type="SMART" id="SM00364">
    <property type="entry name" value="LRR_BAC"/>
    <property type="match status" value="7"/>
</dbReference>
<dbReference type="InterPro" id="IPR032675">
    <property type="entry name" value="LRR_dom_sf"/>
</dbReference>
<accession>Q16X81</accession>
<dbReference type="STRING" id="7159.Q16X81"/>
<keyword evidence="5" id="KW-0677">Repeat</keyword>
<dbReference type="GO" id="GO:0005886">
    <property type="term" value="C:plasma membrane"/>
    <property type="evidence" value="ECO:0007669"/>
    <property type="project" value="UniProtKB-SubCell"/>
</dbReference>
<dbReference type="PANTHER" id="PTHR24373">
    <property type="entry name" value="SLIT RELATED LEUCINE-RICH REPEAT NEURONAL PROTEIN"/>
    <property type="match status" value="1"/>
</dbReference>
<dbReference type="Pfam" id="PF13306">
    <property type="entry name" value="LRR_5"/>
    <property type="match status" value="1"/>
</dbReference>
<dbReference type="PaxDb" id="7159-AAEL008940-PA"/>
<proteinExistence type="predicted"/>
<dbReference type="PRINTS" id="PR00019">
    <property type="entry name" value="LEURICHRPT"/>
</dbReference>
<evidence type="ECO:0000256" key="2">
    <source>
        <dbReference type="ARBA" id="ARBA00022475"/>
    </source>
</evidence>
<reference evidence="9" key="1">
    <citation type="submission" date="2005-10" db="EMBL/GenBank/DDBJ databases">
        <authorList>
            <person name="Loftus B.J."/>
            <person name="Nene V.M."/>
            <person name="Hannick L.I."/>
            <person name="Bidwell S."/>
            <person name="Haas B."/>
            <person name="Amedeo P."/>
            <person name="Orvis J."/>
            <person name="Wortman J.R."/>
            <person name="White O.R."/>
            <person name="Salzberg S."/>
            <person name="Shumway M."/>
            <person name="Koo H."/>
            <person name="Zhao Y."/>
            <person name="Holmes M."/>
            <person name="Miller J."/>
            <person name="Schatz M."/>
            <person name="Pop M."/>
            <person name="Pai G."/>
            <person name="Utterback T."/>
            <person name="Rogers Y.-H."/>
            <person name="Kravitz S."/>
            <person name="Fraser C.M."/>
        </authorList>
    </citation>
    <scope>NUCLEOTIDE SEQUENCE</scope>
    <source>
        <strain evidence="9">Liverpool</strain>
    </source>
</reference>
<dbReference type="Pfam" id="PF00560">
    <property type="entry name" value="LRR_1"/>
    <property type="match status" value="2"/>
</dbReference>
<keyword evidence="4" id="KW-0732">Signal</keyword>
<dbReference type="InterPro" id="IPR003591">
    <property type="entry name" value="Leu-rich_rpt_typical-subtyp"/>
</dbReference>
<sequence length="1376" mass="154011">MDFGGVGRSDRPNRATTLTLLSSSFLIWLAPSDTHSWFTIIFSALAASNAGLEYMIKLGYTLVFVTVALMIWASLARAREIDYPSYSPCNFNALCKCSRPGPDLGVVDCRNVHFPAIPKIINSSKLFKLYMDDTGLRDLEPYFFQSTGLYKLDISNNPITEIPDEAFHGLERSLWELVLENNELIEIPSRAIRDLKKLRLLDLGGNDITAIEIGAFRGLEKTLQTLVLSDNSISQLPPGSVSGLPNLDSIDLSGNNLAHIDPAAFKDGLGKLSKVFLGNNLLSHIPYGALEPLRLLRVLDLSHNLIRTLASDEDEPKVNYKLTLDVLQLQYNSIEEIPSESFGFFDTINSTFLDGNPINHIDDNAFRQAKIRELYIRHCGLDFISPEAFAGLESSLQLLDLSGNNLTHLADDLFRGFDYLRFLNLKDNVIKQFDQRHKSPFAGLNLFKLDTTGHQNHPFTLKELSAMKNLRSLSTSHLPAMSLTAEDFTDFSPELEDLRITRAGLKSIKNRAFANLRGLKRLDLSENRIDSIEANAFNEIGHSLVSLRISHGLGIQMFQIPYESFRQLTALEALDLSNNKLKTLNDNSFHFMENLVTLELHDNQIDALPKGIFQGDIHNKLKMVSLRYNNLKELSTHAFADLGDLNAIYLDDNRIESIDKRAFMNLNNLKVLNLRGNKLNKIADESFQNLPELEKLDLAYNALPSFDFDYFDQVGSLTSLEVDVSHNRISALGELFIPSTNASSPVQQAHANNGREHGVPLSNIKNLDMSSNNISRIDSDYFKPVELSLVKLSLAGNRISNTSREVFGNLPLLQWLNLEHNVINDIDYDTFYNTKMLQVLKLSNNMITDIPTELFRNIRGLRVLEMAHNHLKYLPDGLILQDGLERLDLSHNQFTKIPATALSNLAAMALCELDLSHNHIGAIHSVDLSNKFRSLSVLDLSHNRLVRLEDAAFATLPRLSLLDLSHNDELEVMGKAFIGLENSLIELRLTNVSLTAVPEISNPSLRVLKISHNDLPSIPPELAANMSSLRELDLSENDLTYVPLITHSLHNLKSLSLSGNPITSMTNTSLLGAADTLEHLDIANLNLNGFENGVLNKLHFLRTLKISTYPNIQHFNIPRVLENAHNLRELWIEAPKPPSQPRSDTAAAAPKTPKPVSIPTSDMRREMEGMLPQKLKSITFSGSGFNRLADNVLKGIQSVYLHLSLYNTSIVDLPSNFFKNIGKAVRNISLDLEYSNDQLKALPNPNSAHYLHLPEHVFLTDLHISGNSLSCDCEIGWIEFWQRKRRQYICPAHPWTESSSFNGHHKHLVSSLMTHSSDDCEDSADDLREATCSNKKDENLLEVLKRDLECGWGSAAPKLGIVPGIAFVSVFVVLLI</sequence>
<feature type="transmembrane region" description="Helical" evidence="8">
    <location>
        <begin position="25"/>
        <end position="46"/>
    </location>
</feature>
<evidence type="ECO:0000256" key="5">
    <source>
        <dbReference type="ARBA" id="ARBA00022737"/>
    </source>
</evidence>
<dbReference type="EMBL" id="CH477545">
    <property type="protein sequence ID" value="EAT39239.1"/>
    <property type="molecule type" value="Genomic_DNA"/>
</dbReference>
<evidence type="ECO:0000256" key="7">
    <source>
        <dbReference type="SAM" id="MobiDB-lite"/>
    </source>
</evidence>
<organism evidence="9 10">
    <name type="scientific">Aedes aegypti</name>
    <name type="common">Yellowfever mosquito</name>
    <name type="synonym">Culex aegypti</name>
    <dbReference type="NCBI Taxonomy" id="7159"/>
    <lineage>
        <taxon>Eukaryota</taxon>
        <taxon>Metazoa</taxon>
        <taxon>Ecdysozoa</taxon>
        <taxon>Arthropoda</taxon>
        <taxon>Hexapoda</taxon>
        <taxon>Insecta</taxon>
        <taxon>Pterygota</taxon>
        <taxon>Neoptera</taxon>
        <taxon>Endopterygota</taxon>
        <taxon>Diptera</taxon>
        <taxon>Nematocera</taxon>
        <taxon>Culicoidea</taxon>
        <taxon>Culicidae</taxon>
        <taxon>Culicinae</taxon>
        <taxon>Aedini</taxon>
        <taxon>Aedes</taxon>
        <taxon>Stegomyia</taxon>
    </lineage>
</organism>
<dbReference type="PROSITE" id="PS51450">
    <property type="entry name" value="LRR"/>
    <property type="match status" value="16"/>
</dbReference>
<dbReference type="FunFam" id="3.80.10.10:FF:001167">
    <property type="entry name" value="Chaoptin"/>
    <property type="match status" value="1"/>
</dbReference>
<keyword evidence="2" id="KW-1003">Cell membrane</keyword>
<dbReference type="PhylomeDB" id="Q16X81"/>
<dbReference type="InterPro" id="IPR050328">
    <property type="entry name" value="Dev_Immune_Receptor"/>
</dbReference>
<dbReference type="VEuPathDB" id="VectorBase:AAEL008940"/>
<evidence type="ECO:0000313" key="10">
    <source>
        <dbReference type="Proteomes" id="UP000682892"/>
    </source>
</evidence>
<reference evidence="9" key="2">
    <citation type="journal article" date="2007" name="Science">
        <title>Genome sequence of Aedes aegypti, a major arbovirus vector.</title>
        <authorList>
            <person name="Nene V."/>
            <person name="Wortman J.R."/>
            <person name="Lawson D."/>
            <person name="Haas B."/>
            <person name="Kodira C."/>
            <person name="Tu Z.J."/>
            <person name="Loftus B."/>
            <person name="Xi Z."/>
            <person name="Megy K."/>
            <person name="Grabherr M."/>
            <person name="Ren Q."/>
            <person name="Zdobnov E.M."/>
            <person name="Lobo N.F."/>
            <person name="Campbell K.S."/>
            <person name="Brown S.E."/>
            <person name="Bonaldo M.F."/>
            <person name="Zhu J."/>
            <person name="Sinkins S.P."/>
            <person name="Hogenkamp D.G."/>
            <person name="Amedeo P."/>
            <person name="Arensburger P."/>
            <person name="Atkinson P.W."/>
            <person name="Bidwell S."/>
            <person name="Biedler J."/>
            <person name="Birney E."/>
            <person name="Bruggner R.V."/>
            <person name="Costas J."/>
            <person name="Coy M.R."/>
            <person name="Crabtree J."/>
            <person name="Crawford M."/>
            <person name="Debruyn B."/>
            <person name="Decaprio D."/>
            <person name="Eiglmeier K."/>
            <person name="Eisenstadt E."/>
            <person name="El-Dorry H."/>
            <person name="Gelbart W.M."/>
            <person name="Gomes S.L."/>
            <person name="Hammond M."/>
            <person name="Hannick L.I."/>
            <person name="Hogan J.R."/>
            <person name="Holmes M.H."/>
            <person name="Jaffe D."/>
            <person name="Johnston J.S."/>
            <person name="Kennedy R.C."/>
            <person name="Koo H."/>
            <person name="Kravitz S."/>
            <person name="Kriventseva E.V."/>
            <person name="Kulp D."/>
            <person name="Labutti K."/>
            <person name="Lee E."/>
            <person name="Li S."/>
            <person name="Lovin D.D."/>
            <person name="Mao C."/>
            <person name="Mauceli E."/>
            <person name="Menck C.F."/>
            <person name="Miller J.R."/>
            <person name="Montgomery P."/>
            <person name="Mori A."/>
            <person name="Nascimento A.L."/>
            <person name="Naveira H.F."/>
            <person name="Nusbaum C."/>
            <person name="O'leary S."/>
            <person name="Orvis J."/>
            <person name="Pertea M."/>
            <person name="Quesneville H."/>
            <person name="Reidenbach K.R."/>
            <person name="Rogers Y.H."/>
            <person name="Roth C.W."/>
            <person name="Schneider J.R."/>
            <person name="Schatz M."/>
            <person name="Shumway M."/>
            <person name="Stanke M."/>
            <person name="Stinson E.O."/>
            <person name="Tubio J.M."/>
            <person name="Vanzee J.P."/>
            <person name="Verjovski-Almeida S."/>
            <person name="Werner D."/>
            <person name="White O."/>
            <person name="Wyder S."/>
            <person name="Zeng Q."/>
            <person name="Zhao Q."/>
            <person name="Zhao Y."/>
            <person name="Hill C.A."/>
            <person name="Raikhel A.S."/>
            <person name="Soares M.B."/>
            <person name="Knudson D.L."/>
            <person name="Lee N.H."/>
            <person name="Galagan J."/>
            <person name="Salzberg S.L."/>
            <person name="Paulsen I.T."/>
            <person name="Dimopoulos G."/>
            <person name="Collins F.H."/>
            <person name="Birren B."/>
            <person name="Fraser-Liggett C.M."/>
            <person name="Severson D.W."/>
        </authorList>
    </citation>
    <scope>NUCLEOTIDE SEQUENCE [LARGE SCALE GENOMIC DNA]</scope>
    <source>
        <strain evidence="9">Liverpool</strain>
    </source>
</reference>
<keyword evidence="6 8" id="KW-0472">Membrane</keyword>
<protein>
    <submittedName>
        <fullName evidence="9">AAEL008940-PA</fullName>
    </submittedName>
</protein>
<keyword evidence="8" id="KW-1133">Transmembrane helix</keyword>
<evidence type="ECO:0000256" key="6">
    <source>
        <dbReference type="ARBA" id="ARBA00023136"/>
    </source>
</evidence>
<evidence type="ECO:0000256" key="8">
    <source>
        <dbReference type="SAM" id="Phobius"/>
    </source>
</evidence>
<gene>
    <name evidence="9" type="ORF">AaeL_AAEL008940</name>
</gene>
<feature type="transmembrane region" description="Helical" evidence="8">
    <location>
        <begin position="58"/>
        <end position="75"/>
    </location>
</feature>
<keyword evidence="8" id="KW-0812">Transmembrane</keyword>
<dbReference type="SUPFAM" id="SSF52058">
    <property type="entry name" value="L domain-like"/>
    <property type="match status" value="3"/>
</dbReference>
<comment type="subcellular location">
    <subcellularLocation>
        <location evidence="1">Cell membrane</location>
    </subcellularLocation>
</comment>
<evidence type="ECO:0000256" key="1">
    <source>
        <dbReference type="ARBA" id="ARBA00004236"/>
    </source>
</evidence>
<feature type="region of interest" description="Disordered" evidence="7">
    <location>
        <begin position="1134"/>
        <end position="1160"/>
    </location>
</feature>
<dbReference type="SMART" id="SM00365">
    <property type="entry name" value="LRR_SD22"/>
    <property type="match status" value="12"/>
</dbReference>
<dbReference type="InterPro" id="IPR026906">
    <property type="entry name" value="LRR_5"/>
</dbReference>
<dbReference type="InterPro" id="IPR001611">
    <property type="entry name" value="Leu-rich_rpt"/>
</dbReference>
<dbReference type="PANTHER" id="PTHR24373:SF370">
    <property type="entry name" value="FISH-LIPS, ISOFORM E"/>
    <property type="match status" value="1"/>
</dbReference>
<dbReference type="OMA" id="GVKNFNF"/>
<dbReference type="SMART" id="SM00369">
    <property type="entry name" value="LRR_TYP"/>
    <property type="match status" value="29"/>
</dbReference>
<evidence type="ECO:0000313" key="9">
    <source>
        <dbReference type="EMBL" id="EAT39239.1"/>
    </source>
</evidence>
<dbReference type="Proteomes" id="UP000682892">
    <property type="component" value="Unassembled WGS sequence"/>
</dbReference>
<keyword evidence="3" id="KW-0433">Leucine-rich repeat</keyword>
<dbReference type="GO" id="GO:0048468">
    <property type="term" value="P:cell development"/>
    <property type="evidence" value="ECO:0007669"/>
    <property type="project" value="UniProtKB-ARBA"/>
</dbReference>
<evidence type="ECO:0000256" key="4">
    <source>
        <dbReference type="ARBA" id="ARBA00022729"/>
    </source>
</evidence>
<feature type="compositionally biased region" description="Low complexity" evidence="7">
    <location>
        <begin position="1145"/>
        <end position="1155"/>
    </location>
</feature>
<name>Q16X81_AEDAE</name>
<dbReference type="eggNOG" id="KOG0619">
    <property type="taxonomic scope" value="Eukaryota"/>
</dbReference>
<reference evidence="9" key="3">
    <citation type="submission" date="2012-09" db="EMBL/GenBank/DDBJ databases">
        <authorList>
            <consortium name="VectorBase"/>
        </authorList>
    </citation>
    <scope>NUCLEOTIDE SEQUENCE</scope>
    <source>
        <strain evidence="9">Liverpool</strain>
    </source>
</reference>
<dbReference type="HOGENOM" id="CLU_006060_0_0_1"/>
<evidence type="ECO:0000256" key="3">
    <source>
        <dbReference type="ARBA" id="ARBA00022614"/>
    </source>
</evidence>
<dbReference type="FunFam" id="3.80.10.10:FF:001164">
    <property type="entry name" value="GH01279p"/>
    <property type="match status" value="1"/>
</dbReference>
<dbReference type="SUPFAM" id="SSF52047">
    <property type="entry name" value="RNI-like"/>
    <property type="match status" value="2"/>
</dbReference>
<dbReference type="Gene3D" id="3.80.10.10">
    <property type="entry name" value="Ribonuclease Inhibitor"/>
    <property type="match status" value="8"/>
</dbReference>